<dbReference type="InterPro" id="IPR009057">
    <property type="entry name" value="Homeodomain-like_sf"/>
</dbReference>
<evidence type="ECO:0000256" key="3">
    <source>
        <dbReference type="ARBA" id="ARBA00023163"/>
    </source>
</evidence>
<dbReference type="GO" id="GO:0043565">
    <property type="term" value="F:sequence-specific DNA binding"/>
    <property type="evidence" value="ECO:0007669"/>
    <property type="project" value="InterPro"/>
</dbReference>
<dbReference type="AlphaFoldDB" id="A0A1M4X249"/>
<keyword evidence="3" id="KW-0804">Transcription</keyword>
<dbReference type="STRING" id="871325.SAMN05444349_107120"/>
<evidence type="ECO:0000256" key="1">
    <source>
        <dbReference type="ARBA" id="ARBA00023015"/>
    </source>
</evidence>
<accession>A0A1M4X249</accession>
<gene>
    <name evidence="5" type="ORF">SAMN05444349_107120</name>
</gene>
<dbReference type="InterPro" id="IPR020449">
    <property type="entry name" value="Tscrpt_reg_AraC-type_HTH"/>
</dbReference>
<dbReference type="GO" id="GO:0003700">
    <property type="term" value="F:DNA-binding transcription factor activity"/>
    <property type="evidence" value="ECO:0007669"/>
    <property type="project" value="InterPro"/>
</dbReference>
<dbReference type="PRINTS" id="PR00032">
    <property type="entry name" value="HTHARAC"/>
</dbReference>
<dbReference type="SMART" id="SM00342">
    <property type="entry name" value="HTH_ARAC"/>
    <property type="match status" value="1"/>
</dbReference>
<dbReference type="PANTHER" id="PTHR43280">
    <property type="entry name" value="ARAC-FAMILY TRANSCRIPTIONAL REGULATOR"/>
    <property type="match status" value="1"/>
</dbReference>
<keyword evidence="6" id="KW-1185">Reference proteome</keyword>
<proteinExistence type="predicted"/>
<keyword evidence="1" id="KW-0805">Transcription regulation</keyword>
<dbReference type="SUPFAM" id="SSF46689">
    <property type="entry name" value="Homeodomain-like"/>
    <property type="match status" value="1"/>
</dbReference>
<protein>
    <submittedName>
        <fullName evidence="5">Transcriptional regulator, AraC family</fullName>
    </submittedName>
</protein>
<keyword evidence="2" id="KW-0238">DNA-binding</keyword>
<sequence>MCTFVELNKTTDLMKMDFPQVDLPLEVLAWTDVTEDILNIYKQSCRLQACIVAICTEGYMKASINLLDYEIRPNDLITLLPGTIIQFKEKTEKVRLCFAGFSSTCAGRINLIKAIGDAYPKLLELPVVPLSEDISKYLKEYFALLSHVSCDDSFDMDPELSEISLQAILTSVRLIYRKLIVKNDSSNRKKEICRELIQSITEHYKEERRAQFYADQLGISLQHLSTTVKQVTGKSVLDTIAYIIIMDAKAKLKGTNMTIQEIAYSLNFPSATFFGKYFRRYVGMTPVEFRNG</sequence>
<name>A0A1M4X249_9BACE</name>
<dbReference type="Pfam" id="PF12833">
    <property type="entry name" value="HTH_18"/>
    <property type="match status" value="1"/>
</dbReference>
<dbReference type="Proteomes" id="UP000184436">
    <property type="component" value="Unassembled WGS sequence"/>
</dbReference>
<dbReference type="InterPro" id="IPR018060">
    <property type="entry name" value="HTH_AraC"/>
</dbReference>
<evidence type="ECO:0000256" key="2">
    <source>
        <dbReference type="ARBA" id="ARBA00023125"/>
    </source>
</evidence>
<feature type="domain" description="HTH araC/xylS-type" evidence="4">
    <location>
        <begin position="194"/>
        <end position="292"/>
    </location>
</feature>
<organism evidence="5 6">
    <name type="scientific">Bacteroides faecichinchillae</name>
    <dbReference type="NCBI Taxonomy" id="871325"/>
    <lineage>
        <taxon>Bacteria</taxon>
        <taxon>Pseudomonadati</taxon>
        <taxon>Bacteroidota</taxon>
        <taxon>Bacteroidia</taxon>
        <taxon>Bacteroidales</taxon>
        <taxon>Bacteroidaceae</taxon>
        <taxon>Bacteroides</taxon>
    </lineage>
</organism>
<dbReference type="EMBL" id="FQVD01000007">
    <property type="protein sequence ID" value="SHE87588.1"/>
    <property type="molecule type" value="Genomic_DNA"/>
</dbReference>
<evidence type="ECO:0000313" key="5">
    <source>
        <dbReference type="EMBL" id="SHE87588.1"/>
    </source>
</evidence>
<evidence type="ECO:0000313" key="6">
    <source>
        <dbReference type="Proteomes" id="UP000184436"/>
    </source>
</evidence>
<reference evidence="5 6" key="1">
    <citation type="submission" date="2016-11" db="EMBL/GenBank/DDBJ databases">
        <authorList>
            <person name="Jaros S."/>
            <person name="Januszkiewicz K."/>
            <person name="Wedrychowicz H."/>
        </authorList>
    </citation>
    <scope>NUCLEOTIDE SEQUENCE [LARGE SCALE GENOMIC DNA]</scope>
    <source>
        <strain evidence="5 6">DSM 26883</strain>
    </source>
</reference>
<dbReference type="PANTHER" id="PTHR43280:SF32">
    <property type="entry name" value="TRANSCRIPTIONAL REGULATORY PROTEIN"/>
    <property type="match status" value="1"/>
</dbReference>
<dbReference type="Gene3D" id="1.10.10.60">
    <property type="entry name" value="Homeodomain-like"/>
    <property type="match status" value="2"/>
</dbReference>
<evidence type="ECO:0000259" key="4">
    <source>
        <dbReference type="PROSITE" id="PS01124"/>
    </source>
</evidence>
<dbReference type="PROSITE" id="PS01124">
    <property type="entry name" value="HTH_ARAC_FAMILY_2"/>
    <property type="match status" value="1"/>
</dbReference>